<evidence type="ECO:0000256" key="7">
    <source>
        <dbReference type="ARBA" id="ARBA00022475"/>
    </source>
</evidence>
<evidence type="ECO:0000256" key="1">
    <source>
        <dbReference type="ARBA" id="ARBA00002061"/>
    </source>
</evidence>
<dbReference type="GO" id="GO:0005886">
    <property type="term" value="C:plasma membrane"/>
    <property type="evidence" value="ECO:0007669"/>
    <property type="project" value="UniProtKB-SubCell"/>
</dbReference>
<reference evidence="14" key="2">
    <citation type="submission" date="2020-09" db="EMBL/GenBank/DDBJ databases">
        <authorList>
            <person name="Sun Q."/>
            <person name="Zhou Y."/>
        </authorList>
    </citation>
    <scope>NUCLEOTIDE SEQUENCE</scope>
    <source>
        <strain evidence="14">CGMCC 1.15360</strain>
    </source>
</reference>
<comment type="caution">
    <text evidence="14">The sequence shown here is derived from an EMBL/GenBank/DDBJ whole genome shotgun (WGS) entry which is preliminary data.</text>
</comment>
<evidence type="ECO:0000256" key="2">
    <source>
        <dbReference type="ARBA" id="ARBA00004162"/>
    </source>
</evidence>
<comment type="function">
    <text evidence="1">The SecYEG-SecDF-YajC-YidC holo-translocon (HTL) protein secretase/insertase is a supercomplex required for protein secretion, insertion of proteins into membranes, and assembly of membrane protein complexes. While the SecYEG complex is essential for assembly of a number of proteins and complexes, the SecDF-YajC-YidC subcomplex facilitates these functions.</text>
</comment>
<evidence type="ECO:0000313" key="14">
    <source>
        <dbReference type="EMBL" id="GGD69470.1"/>
    </source>
</evidence>
<dbReference type="GO" id="GO:0015031">
    <property type="term" value="P:protein transport"/>
    <property type="evidence" value="ECO:0007669"/>
    <property type="project" value="UniProtKB-KW"/>
</dbReference>
<dbReference type="PRINTS" id="PR01853">
    <property type="entry name" value="YAJCTRNLCASE"/>
</dbReference>
<sequence length="110" mass="11811">MTSTFMFLAAATSSSAPPAWMQFLPLIAMGAIFWFLILGPQRRRMKEHQAKLAELKKGDKVVTAGGLIGKVIKLSDDYVELELAQGVKVQAVRSTLGDVIPPGGAKPAND</sequence>
<evidence type="ECO:0000256" key="5">
    <source>
        <dbReference type="ARBA" id="ARBA00014962"/>
    </source>
</evidence>
<keyword evidence="10 13" id="KW-1133">Transmembrane helix</keyword>
<evidence type="ECO:0000313" key="15">
    <source>
        <dbReference type="Proteomes" id="UP000612349"/>
    </source>
</evidence>
<evidence type="ECO:0000256" key="3">
    <source>
        <dbReference type="ARBA" id="ARBA00006742"/>
    </source>
</evidence>
<keyword evidence="6" id="KW-0813">Transport</keyword>
<accession>A0A917DV24</accession>
<dbReference type="RefSeq" id="WP_066771712.1">
    <property type="nucleotide sequence ID" value="NZ_BMIP01000003.1"/>
</dbReference>
<keyword evidence="15" id="KW-1185">Reference proteome</keyword>
<dbReference type="PANTHER" id="PTHR33909">
    <property type="entry name" value="SEC TRANSLOCON ACCESSORY COMPLEX SUBUNIT YAJC"/>
    <property type="match status" value="1"/>
</dbReference>
<feature type="transmembrane region" description="Helical" evidence="13">
    <location>
        <begin position="20"/>
        <end position="39"/>
    </location>
</feature>
<keyword evidence="8 13" id="KW-0812">Transmembrane</keyword>
<keyword evidence="12 13" id="KW-0472">Membrane</keyword>
<evidence type="ECO:0000256" key="8">
    <source>
        <dbReference type="ARBA" id="ARBA00022692"/>
    </source>
</evidence>
<evidence type="ECO:0000256" key="10">
    <source>
        <dbReference type="ARBA" id="ARBA00022989"/>
    </source>
</evidence>
<dbReference type="NCBIfam" id="TIGR00739">
    <property type="entry name" value="yajC"/>
    <property type="match status" value="1"/>
</dbReference>
<evidence type="ECO:0000256" key="4">
    <source>
        <dbReference type="ARBA" id="ARBA00011718"/>
    </source>
</evidence>
<dbReference type="EMBL" id="BMIP01000003">
    <property type="protein sequence ID" value="GGD69470.1"/>
    <property type="molecule type" value="Genomic_DNA"/>
</dbReference>
<evidence type="ECO:0000256" key="6">
    <source>
        <dbReference type="ARBA" id="ARBA00022448"/>
    </source>
</evidence>
<evidence type="ECO:0000256" key="12">
    <source>
        <dbReference type="ARBA" id="ARBA00023136"/>
    </source>
</evidence>
<dbReference type="Pfam" id="PF02699">
    <property type="entry name" value="YajC"/>
    <property type="match status" value="1"/>
</dbReference>
<dbReference type="AlphaFoldDB" id="A0A917DV24"/>
<dbReference type="InterPro" id="IPR003849">
    <property type="entry name" value="Preprotein_translocase_YajC"/>
</dbReference>
<evidence type="ECO:0000256" key="9">
    <source>
        <dbReference type="ARBA" id="ARBA00022927"/>
    </source>
</evidence>
<keyword evidence="11" id="KW-0811">Translocation</keyword>
<organism evidence="14 15">
    <name type="scientific">Croceicoccus mobilis</name>
    <dbReference type="NCBI Taxonomy" id="1703339"/>
    <lineage>
        <taxon>Bacteria</taxon>
        <taxon>Pseudomonadati</taxon>
        <taxon>Pseudomonadota</taxon>
        <taxon>Alphaproteobacteria</taxon>
        <taxon>Sphingomonadales</taxon>
        <taxon>Erythrobacteraceae</taxon>
        <taxon>Croceicoccus</taxon>
    </lineage>
</organism>
<keyword evidence="7" id="KW-1003">Cell membrane</keyword>
<dbReference type="PANTHER" id="PTHR33909:SF1">
    <property type="entry name" value="SEC TRANSLOCON ACCESSORY COMPLEX SUBUNIT YAJC"/>
    <property type="match status" value="1"/>
</dbReference>
<name>A0A917DV24_9SPHN</name>
<evidence type="ECO:0000256" key="11">
    <source>
        <dbReference type="ARBA" id="ARBA00023010"/>
    </source>
</evidence>
<protein>
    <recommendedName>
        <fullName evidence="5">Sec translocon accessory complex subunit YajC</fullName>
    </recommendedName>
</protein>
<proteinExistence type="inferred from homology"/>
<comment type="subunit">
    <text evidence="4">Part of the SecDF-YidC-YajC translocase complex. The SecDF-YidC-YajC translocase forms a supercomplex with SecYEG, called the holo-translocon (HTL).</text>
</comment>
<evidence type="ECO:0000256" key="13">
    <source>
        <dbReference type="SAM" id="Phobius"/>
    </source>
</evidence>
<comment type="similarity">
    <text evidence="3">Belongs to the YajC family.</text>
</comment>
<keyword evidence="9" id="KW-0653">Protein transport</keyword>
<dbReference type="Proteomes" id="UP000612349">
    <property type="component" value="Unassembled WGS sequence"/>
</dbReference>
<reference evidence="14" key="1">
    <citation type="journal article" date="2014" name="Int. J. Syst. Evol. Microbiol.">
        <title>Complete genome sequence of Corynebacterium casei LMG S-19264T (=DSM 44701T), isolated from a smear-ripened cheese.</title>
        <authorList>
            <consortium name="US DOE Joint Genome Institute (JGI-PGF)"/>
            <person name="Walter F."/>
            <person name="Albersmeier A."/>
            <person name="Kalinowski J."/>
            <person name="Ruckert C."/>
        </authorList>
    </citation>
    <scope>NUCLEOTIDE SEQUENCE</scope>
    <source>
        <strain evidence="14">CGMCC 1.15360</strain>
    </source>
</reference>
<comment type="subcellular location">
    <subcellularLocation>
        <location evidence="2">Cell membrane</location>
        <topology evidence="2">Single-pass membrane protein</topology>
    </subcellularLocation>
</comment>
<dbReference type="SMART" id="SM01323">
    <property type="entry name" value="YajC"/>
    <property type="match status" value="1"/>
</dbReference>
<gene>
    <name evidence="14" type="ORF">GCM10010990_18740</name>
</gene>